<dbReference type="KEGG" id="hbv:ABIV_1255"/>
<dbReference type="Proteomes" id="UP000289193">
    <property type="component" value="Unassembled WGS sequence"/>
</dbReference>
<dbReference type="AlphaFoldDB" id="A0AAX2AF46"/>
<evidence type="ECO:0000313" key="1">
    <source>
        <dbReference type="EMBL" id="AXH12255.1"/>
    </source>
</evidence>
<evidence type="ECO:0000313" key="3">
    <source>
        <dbReference type="Proteomes" id="UP000253850"/>
    </source>
</evidence>
<accession>A0AAX2AF46</accession>
<dbReference type="EMBL" id="CP031217">
    <property type="protein sequence ID" value="AXH12255.1"/>
    <property type="molecule type" value="Genomic_DNA"/>
</dbReference>
<sequence length="58" mass="6707">MNERIVCQKCIHYFVTWQQGKPHGCKAYGFKSQIIPSIVVKNSSGFPCAFYQLKNPER</sequence>
<organism evidence="2 4">
    <name type="scientific">Halarcobacter bivalviorum</name>
    <dbReference type="NCBI Taxonomy" id="663364"/>
    <lineage>
        <taxon>Bacteria</taxon>
        <taxon>Pseudomonadati</taxon>
        <taxon>Campylobacterota</taxon>
        <taxon>Epsilonproteobacteria</taxon>
        <taxon>Campylobacterales</taxon>
        <taxon>Arcobacteraceae</taxon>
        <taxon>Halarcobacter</taxon>
    </lineage>
</organism>
<dbReference type="Proteomes" id="UP000253850">
    <property type="component" value="Chromosome"/>
</dbReference>
<keyword evidence="4" id="KW-1185">Reference proteome</keyword>
<protein>
    <submittedName>
        <fullName evidence="2">Uracil-DNA glycosylase</fullName>
    </submittedName>
</protein>
<evidence type="ECO:0000313" key="2">
    <source>
        <dbReference type="EMBL" id="RXK11361.1"/>
    </source>
</evidence>
<name>A0AAX2AF46_9BACT</name>
<reference evidence="2 4" key="1">
    <citation type="submission" date="2017-10" db="EMBL/GenBank/DDBJ databases">
        <title>Genomics of the genus Arcobacter.</title>
        <authorList>
            <person name="Perez-Cataluna A."/>
            <person name="Figueras M.J."/>
        </authorList>
    </citation>
    <scope>NUCLEOTIDE SEQUENCE [LARGE SCALE GENOMIC DNA]</scope>
    <source>
        <strain evidence="2 4">CECT 7835</strain>
    </source>
</reference>
<evidence type="ECO:0000313" key="4">
    <source>
        <dbReference type="Proteomes" id="UP000289193"/>
    </source>
</evidence>
<gene>
    <name evidence="1" type="ORF">ABIV_1255</name>
    <name evidence="2" type="ORF">CRV05_03035</name>
</gene>
<dbReference type="EMBL" id="PDKM01000001">
    <property type="protein sequence ID" value="RXK11361.1"/>
    <property type="molecule type" value="Genomic_DNA"/>
</dbReference>
<dbReference type="RefSeq" id="WP_114839094.1">
    <property type="nucleotide sequence ID" value="NZ_CP031217.1"/>
</dbReference>
<proteinExistence type="predicted"/>
<reference evidence="1 3" key="2">
    <citation type="submission" date="2018-07" db="EMBL/GenBank/DDBJ databases">
        <title>Complete genome of the Arcobacter bivalviorum type strain LMG 26154.</title>
        <authorList>
            <person name="Miller W.G."/>
            <person name="Yee E."/>
            <person name="Bono J.L."/>
        </authorList>
    </citation>
    <scope>NUCLEOTIDE SEQUENCE [LARGE SCALE GENOMIC DNA]</scope>
    <source>
        <strain evidence="1 3">LMG 26154</strain>
    </source>
</reference>